<comment type="caution">
    <text evidence="1">The sequence shown here is derived from an EMBL/GenBank/DDBJ whole genome shotgun (WGS) entry which is preliminary data.</text>
</comment>
<name>W6TFV8_9SPIR</name>
<reference evidence="1 2" key="1">
    <citation type="submission" date="2013-12" db="EMBL/GenBank/DDBJ databases">
        <title>Comparative genomics of relapsing fever spirochetes.</title>
        <authorList>
            <person name="Schwan T.G."/>
            <person name="Raffel S.J."/>
            <person name="Porcella S.F."/>
        </authorList>
    </citation>
    <scope>NUCLEOTIDE SEQUENCE [LARGE SCALE GENOMIC DNA]</scope>
    <source>
        <strain evidence="1 2">CR2A</strain>
    </source>
</reference>
<dbReference type="Proteomes" id="UP000019148">
    <property type="component" value="Unassembled WGS sequence"/>
</dbReference>
<gene>
    <name evidence="1" type="ORF">BDCR2A_01856</name>
</gene>
<dbReference type="AlphaFoldDB" id="W6TFV8"/>
<evidence type="ECO:0000313" key="2">
    <source>
        <dbReference type="Proteomes" id="UP000019148"/>
    </source>
</evidence>
<sequence length="40" mass="4826">MFFYFIAFLPKEVKNIFYIKYTTLQIKKESFIAPFANISI</sequence>
<protein>
    <submittedName>
        <fullName evidence="1">Uncharacterized protein</fullName>
    </submittedName>
</protein>
<dbReference type="EMBL" id="AZIT01000082">
    <property type="protein sequence ID" value="ETZ17225.1"/>
    <property type="molecule type" value="Genomic_DNA"/>
</dbReference>
<organism evidence="1 2">
    <name type="scientific">Borrelia duttonii CR2A</name>
    <dbReference type="NCBI Taxonomy" id="1432657"/>
    <lineage>
        <taxon>Bacteria</taxon>
        <taxon>Pseudomonadati</taxon>
        <taxon>Spirochaetota</taxon>
        <taxon>Spirochaetia</taxon>
        <taxon>Spirochaetales</taxon>
        <taxon>Borreliaceae</taxon>
        <taxon>Borrelia</taxon>
    </lineage>
</organism>
<accession>W6TFV8</accession>
<proteinExistence type="predicted"/>
<evidence type="ECO:0000313" key="1">
    <source>
        <dbReference type="EMBL" id="ETZ17225.1"/>
    </source>
</evidence>